<dbReference type="AlphaFoldDB" id="A0A1L5NRA1"/>
<proteinExistence type="predicted"/>
<reference evidence="1 2" key="1">
    <citation type="submission" date="2016-09" db="EMBL/GenBank/DDBJ databases">
        <title>The complete genome sequences of Rhizobium gallicum, symbiovars gallicum and phaseoli, symbionts associated to common bean (Phaseolus vulgaris).</title>
        <authorList>
            <person name="Bustos P."/>
            <person name="Santamaria R.I."/>
            <person name="Perez-Carrascal O.M."/>
            <person name="Juarez S."/>
            <person name="Lozano L."/>
            <person name="Martinez-Flores I."/>
            <person name="Martinez-Romero E."/>
            <person name="Cevallos M."/>
            <person name="Romero D."/>
            <person name="Davila G."/>
            <person name="Gonzalez V."/>
        </authorList>
    </citation>
    <scope>NUCLEOTIDE SEQUENCE [LARGE SCALE GENOMIC DNA]</scope>
    <source>
        <strain evidence="1 2">IE4872</strain>
        <plasmid evidence="2">prgalie4872c</plasmid>
    </source>
</reference>
<protein>
    <submittedName>
        <fullName evidence="1">Uncharacterized protein</fullName>
    </submittedName>
</protein>
<sequence length="71" mass="7618">MGHEVGATASRMQDALDNARSCQCDFAIIDVNLDGRPTCLVADILSEHTPSFSERATVERGSIGNVRMHGS</sequence>
<gene>
    <name evidence="1" type="ORF">IE4872_PC00400</name>
</gene>
<organism evidence="1 2">
    <name type="scientific">Rhizobium gallicum</name>
    <dbReference type="NCBI Taxonomy" id="56730"/>
    <lineage>
        <taxon>Bacteria</taxon>
        <taxon>Pseudomonadati</taxon>
        <taxon>Pseudomonadota</taxon>
        <taxon>Alphaproteobacteria</taxon>
        <taxon>Hyphomicrobiales</taxon>
        <taxon>Rhizobiaceae</taxon>
        <taxon>Rhizobium/Agrobacterium group</taxon>
        <taxon>Rhizobium</taxon>
    </lineage>
</organism>
<accession>A0A1L5NRA1</accession>
<geneLocation type="plasmid" evidence="2">
    <name>prgalie4872c</name>
</geneLocation>
<keyword evidence="1" id="KW-0614">Plasmid</keyword>
<dbReference type="EMBL" id="CP017104">
    <property type="protein sequence ID" value="APO70417.1"/>
    <property type="molecule type" value="Genomic_DNA"/>
</dbReference>
<dbReference type="Gene3D" id="3.40.50.2300">
    <property type="match status" value="1"/>
</dbReference>
<name>A0A1L5NRA1_9HYPH</name>
<dbReference type="Proteomes" id="UP000184749">
    <property type="component" value="Plasmid pRgalIE4872c"/>
</dbReference>
<evidence type="ECO:0000313" key="1">
    <source>
        <dbReference type="EMBL" id="APO70417.1"/>
    </source>
</evidence>
<evidence type="ECO:0000313" key="2">
    <source>
        <dbReference type="Proteomes" id="UP000184749"/>
    </source>
</evidence>